<keyword evidence="2" id="KW-1185">Reference proteome</keyword>
<dbReference type="AlphaFoldDB" id="A0A3N0AYW0"/>
<comment type="caution">
    <text evidence="1">The sequence shown here is derived from an EMBL/GenBank/DDBJ whole genome shotgun (WGS) entry which is preliminary data.</text>
</comment>
<dbReference type="EMBL" id="QICA01000001">
    <property type="protein sequence ID" value="RNL40062.1"/>
    <property type="molecule type" value="Genomic_DNA"/>
</dbReference>
<proteinExistence type="predicted"/>
<evidence type="ECO:0000313" key="2">
    <source>
        <dbReference type="Proteomes" id="UP000278327"/>
    </source>
</evidence>
<organism evidence="1 2">
    <name type="scientific">Adlercreutzia equolifaciens subsp. celatus DSM 18785</name>
    <dbReference type="NCBI Taxonomy" id="1121021"/>
    <lineage>
        <taxon>Bacteria</taxon>
        <taxon>Bacillati</taxon>
        <taxon>Actinomycetota</taxon>
        <taxon>Coriobacteriia</taxon>
        <taxon>Eggerthellales</taxon>
        <taxon>Eggerthellaceae</taxon>
        <taxon>Adlercreutzia</taxon>
    </lineage>
</organism>
<protein>
    <submittedName>
        <fullName evidence="1">Uncharacterized protein</fullName>
    </submittedName>
</protein>
<reference evidence="1 2" key="1">
    <citation type="journal article" date="2019" name="Microbiol. Resour. Announc.">
        <title>Draft Genome Sequences of Type Strains of Gordonibacter faecihominis, Paraeggerthella hongkongensis, Parvibacter caecicola,Slackia equolifaciens, Slackia faecicanis, and Slackia isoflavoniconvertens.</title>
        <authorList>
            <person name="Danylec N."/>
            <person name="Stoll D.A."/>
            <person name="Dotsch A."/>
            <person name="Huch M."/>
        </authorList>
    </citation>
    <scope>NUCLEOTIDE SEQUENCE [LARGE SCALE GENOMIC DNA]</scope>
    <source>
        <strain evidence="1 2">DSM 18785</strain>
    </source>
</reference>
<gene>
    <name evidence="1" type="ORF">DMP10_00420</name>
</gene>
<accession>A0A3N0AYW0</accession>
<name>A0A3N0AYW0_9ACTN</name>
<evidence type="ECO:0000313" key="1">
    <source>
        <dbReference type="EMBL" id="RNL40062.1"/>
    </source>
</evidence>
<sequence>MRVTNGNPIAMANGEVAPLRVSEPQGILIRSDSPRFVKQPTGLFQSLRNSLGQNTLRLL</sequence>
<dbReference type="Proteomes" id="UP000278327">
    <property type="component" value="Unassembled WGS sequence"/>
</dbReference>